<keyword evidence="8" id="KW-1185">Reference proteome</keyword>
<organism evidence="8 9">
    <name type="scientific">Hyalella azteca</name>
    <name type="common">Amphipod</name>
    <dbReference type="NCBI Taxonomy" id="294128"/>
    <lineage>
        <taxon>Eukaryota</taxon>
        <taxon>Metazoa</taxon>
        <taxon>Ecdysozoa</taxon>
        <taxon>Arthropoda</taxon>
        <taxon>Crustacea</taxon>
        <taxon>Multicrustacea</taxon>
        <taxon>Malacostraca</taxon>
        <taxon>Eumalacostraca</taxon>
        <taxon>Peracarida</taxon>
        <taxon>Amphipoda</taxon>
        <taxon>Senticaudata</taxon>
        <taxon>Talitrida</taxon>
        <taxon>Talitroidea</taxon>
        <taxon>Hyalellidae</taxon>
        <taxon>Hyalella</taxon>
    </lineage>
</organism>
<evidence type="ECO:0000256" key="5">
    <source>
        <dbReference type="ARBA" id="ARBA00023136"/>
    </source>
</evidence>
<dbReference type="OMA" id="HIPHTIE"/>
<feature type="transmembrane region" description="Helical" evidence="6">
    <location>
        <begin position="88"/>
        <end position="109"/>
    </location>
</feature>
<proteinExistence type="inferred from homology"/>
<feature type="transmembrane region" description="Helical" evidence="6">
    <location>
        <begin position="138"/>
        <end position="159"/>
    </location>
</feature>
<dbReference type="Pfam" id="PF00001">
    <property type="entry name" value="7tm_1"/>
    <property type="match status" value="1"/>
</dbReference>
<keyword evidence="4 6" id="KW-1133">Transmembrane helix</keyword>
<feature type="domain" description="G-protein coupled receptors family 1 profile" evidence="7">
    <location>
        <begin position="1"/>
        <end position="196"/>
    </location>
</feature>
<dbReference type="OrthoDB" id="10033446at2759"/>
<dbReference type="GeneID" id="108679825"/>
<feature type="transmembrane region" description="Helical" evidence="6">
    <location>
        <begin position="179"/>
        <end position="199"/>
    </location>
</feature>
<dbReference type="PANTHER" id="PTHR47760">
    <property type="entry name" value="G-PROTEIN COUPLED RECEPTOR B0563.6-LIKE PROTEIN-RELATED"/>
    <property type="match status" value="1"/>
</dbReference>
<dbReference type="SUPFAM" id="SSF81321">
    <property type="entry name" value="Family A G protein-coupled receptor-like"/>
    <property type="match status" value="1"/>
</dbReference>
<dbReference type="InterPro" id="IPR053093">
    <property type="entry name" value="GPCR-like"/>
</dbReference>
<dbReference type="Gene3D" id="1.20.1070.10">
    <property type="entry name" value="Rhodopsin 7-helix transmembrane proteins"/>
    <property type="match status" value="1"/>
</dbReference>
<keyword evidence="3 6" id="KW-0812">Transmembrane</keyword>
<dbReference type="InterPro" id="IPR000276">
    <property type="entry name" value="GPCR_Rhodpsn"/>
</dbReference>
<reference evidence="9" key="1">
    <citation type="submission" date="2025-08" db="UniProtKB">
        <authorList>
            <consortium name="RefSeq"/>
        </authorList>
    </citation>
    <scope>IDENTIFICATION</scope>
    <source>
        <tissue evidence="9">Whole organism</tissue>
    </source>
</reference>
<protein>
    <submittedName>
        <fullName evidence="9">Probable G-protein coupled receptor B0563.6</fullName>
    </submittedName>
</protein>
<dbReference type="AlphaFoldDB" id="A0A8B7PEK9"/>
<dbReference type="GO" id="GO:0004930">
    <property type="term" value="F:G protein-coupled receptor activity"/>
    <property type="evidence" value="ECO:0007669"/>
    <property type="project" value="InterPro"/>
</dbReference>
<accession>A0A8B7PEK9</accession>
<comment type="similarity">
    <text evidence="2">Belongs to the G-protein coupled receptor 1 family.</text>
</comment>
<dbReference type="PANTHER" id="PTHR47760:SF1">
    <property type="entry name" value="G-PROTEIN COUPLED RECEPTORS FAMILY 1 PROFILE DOMAIN-CONTAINING PROTEIN"/>
    <property type="match status" value="1"/>
</dbReference>
<dbReference type="CDD" id="cd14978">
    <property type="entry name" value="7tmA_FMRFamide_R-like"/>
    <property type="match status" value="1"/>
</dbReference>
<gene>
    <name evidence="9" type="primary">LOC108679825</name>
</gene>
<name>A0A8B7PEK9_HYAAZ</name>
<evidence type="ECO:0000313" key="9">
    <source>
        <dbReference type="RefSeq" id="XP_018024042.2"/>
    </source>
</evidence>
<evidence type="ECO:0000256" key="3">
    <source>
        <dbReference type="ARBA" id="ARBA00022692"/>
    </source>
</evidence>
<dbReference type="RefSeq" id="XP_018024042.2">
    <property type="nucleotide sequence ID" value="XM_018168553.2"/>
</dbReference>
<dbReference type="PROSITE" id="PS50262">
    <property type="entry name" value="G_PROTEIN_RECEP_F1_2"/>
    <property type="match status" value="1"/>
</dbReference>
<evidence type="ECO:0000313" key="8">
    <source>
        <dbReference type="Proteomes" id="UP000694843"/>
    </source>
</evidence>
<dbReference type="Proteomes" id="UP000694843">
    <property type="component" value="Unplaced"/>
</dbReference>
<comment type="subcellular location">
    <subcellularLocation>
        <location evidence="1">Membrane</location>
    </subcellularLocation>
</comment>
<evidence type="ECO:0000256" key="1">
    <source>
        <dbReference type="ARBA" id="ARBA00004370"/>
    </source>
</evidence>
<evidence type="ECO:0000256" key="6">
    <source>
        <dbReference type="SAM" id="Phobius"/>
    </source>
</evidence>
<evidence type="ECO:0000259" key="7">
    <source>
        <dbReference type="PROSITE" id="PS50262"/>
    </source>
</evidence>
<keyword evidence="9" id="KW-0675">Receptor</keyword>
<dbReference type="GO" id="GO:0016020">
    <property type="term" value="C:membrane"/>
    <property type="evidence" value="ECO:0007669"/>
    <property type="project" value="UniProtKB-SubCell"/>
</dbReference>
<dbReference type="InterPro" id="IPR017452">
    <property type="entry name" value="GPCR_Rhodpsn_7TM"/>
</dbReference>
<evidence type="ECO:0000256" key="2">
    <source>
        <dbReference type="ARBA" id="ARBA00010663"/>
    </source>
</evidence>
<sequence>MLLALTVERYISVCFPAKARNLCGATRRAHTTVALLPLVTFTLYSPYLFLADVIQCRDDRGQVVYMKQINESLTLSGWFNAYKWLMEISYKLLPAAVLFYLNIHIIYAYRAVCERRRRMTQTKVSGEQRRQYAEESRLMFLLGGTSAIFFICMTPMIALSVTVHFTHYTTSYVYQIFRALANVLEVTNFSVTFYIYCLFSKDFRETFFAFVRTATRTAVPKTYFASMSGFRETLRPP</sequence>
<evidence type="ECO:0000256" key="4">
    <source>
        <dbReference type="ARBA" id="ARBA00022989"/>
    </source>
</evidence>
<dbReference type="KEGG" id="hazt:108679825"/>
<keyword evidence="5 6" id="KW-0472">Membrane</keyword>